<proteinExistence type="predicted"/>
<name>A0A6L2LG51_TANCI</name>
<organism evidence="1">
    <name type="scientific">Tanacetum cinerariifolium</name>
    <name type="common">Dalmatian daisy</name>
    <name type="synonym">Chrysanthemum cinerariifolium</name>
    <dbReference type="NCBI Taxonomy" id="118510"/>
    <lineage>
        <taxon>Eukaryota</taxon>
        <taxon>Viridiplantae</taxon>
        <taxon>Streptophyta</taxon>
        <taxon>Embryophyta</taxon>
        <taxon>Tracheophyta</taxon>
        <taxon>Spermatophyta</taxon>
        <taxon>Magnoliopsida</taxon>
        <taxon>eudicotyledons</taxon>
        <taxon>Gunneridae</taxon>
        <taxon>Pentapetalae</taxon>
        <taxon>asterids</taxon>
        <taxon>campanulids</taxon>
        <taxon>Asterales</taxon>
        <taxon>Asteraceae</taxon>
        <taxon>Asteroideae</taxon>
        <taxon>Anthemideae</taxon>
        <taxon>Anthemidinae</taxon>
        <taxon>Tanacetum</taxon>
    </lineage>
</organism>
<dbReference type="EMBL" id="BKCJ010004256">
    <property type="protein sequence ID" value="GEU59927.1"/>
    <property type="molecule type" value="Genomic_DNA"/>
</dbReference>
<dbReference type="AlphaFoldDB" id="A0A6L2LG51"/>
<comment type="caution">
    <text evidence="1">The sequence shown here is derived from an EMBL/GenBank/DDBJ whole genome shotgun (WGS) entry which is preliminary data.</text>
</comment>
<sequence>MEIKNAWKRESPKDKIICDLNKTPDLFQEPPQNCPKCGNPVDGQYCLDAYVIGNSLHYQDLECNDCWRKWKSHEINYHDYDGREYENESHDERHELCGNETHEVPVFLLKRYKMIKYPFNNDEEYVAMKEDHTTIIQPQEKRHAKLTKKSFG</sequence>
<evidence type="ECO:0000313" key="1">
    <source>
        <dbReference type="EMBL" id="GEU59927.1"/>
    </source>
</evidence>
<protein>
    <submittedName>
        <fullName evidence="1">Uncharacterized protein</fullName>
    </submittedName>
</protein>
<reference evidence="1" key="1">
    <citation type="journal article" date="2019" name="Sci. Rep.">
        <title>Draft genome of Tanacetum cinerariifolium, the natural source of mosquito coil.</title>
        <authorList>
            <person name="Yamashiro T."/>
            <person name="Shiraishi A."/>
            <person name="Satake H."/>
            <person name="Nakayama K."/>
        </authorList>
    </citation>
    <scope>NUCLEOTIDE SEQUENCE</scope>
</reference>
<gene>
    <name evidence="1" type="ORF">Tci_031905</name>
</gene>
<accession>A0A6L2LG51</accession>